<dbReference type="GO" id="GO:0071949">
    <property type="term" value="F:FAD binding"/>
    <property type="evidence" value="ECO:0007669"/>
    <property type="project" value="InterPro"/>
</dbReference>
<evidence type="ECO:0000259" key="6">
    <source>
        <dbReference type="Pfam" id="PF01494"/>
    </source>
</evidence>
<accession>A0AAD4D5B9</accession>
<dbReference type="EMBL" id="JAAAIL010001555">
    <property type="protein sequence ID" value="KAG0268148.1"/>
    <property type="molecule type" value="Genomic_DNA"/>
</dbReference>
<dbReference type="InterPro" id="IPR050562">
    <property type="entry name" value="FAD_mOase_fung"/>
</dbReference>
<dbReference type="PANTHER" id="PTHR47356:SF2">
    <property type="entry name" value="FAD-BINDING DOMAIN-CONTAINING PROTEIN-RELATED"/>
    <property type="match status" value="1"/>
</dbReference>
<dbReference type="InterPro" id="IPR036188">
    <property type="entry name" value="FAD/NAD-bd_sf"/>
</dbReference>
<reference evidence="7" key="1">
    <citation type="journal article" date="2020" name="Fungal Divers.">
        <title>Resolving the Mortierellaceae phylogeny through synthesis of multi-gene phylogenetics and phylogenomics.</title>
        <authorList>
            <person name="Vandepol N."/>
            <person name="Liber J."/>
            <person name="Desiro A."/>
            <person name="Na H."/>
            <person name="Kennedy M."/>
            <person name="Barry K."/>
            <person name="Grigoriev I.V."/>
            <person name="Miller A.N."/>
            <person name="O'Donnell K."/>
            <person name="Stajich J.E."/>
            <person name="Bonito G."/>
        </authorList>
    </citation>
    <scope>NUCLEOTIDE SEQUENCE</scope>
    <source>
        <strain evidence="7">NRRL 28262</strain>
    </source>
</reference>
<keyword evidence="3" id="KW-0274">FAD</keyword>
<dbReference type="InterPro" id="IPR002938">
    <property type="entry name" value="FAD-bd"/>
</dbReference>
<comment type="caution">
    <text evidence="7">The sequence shown here is derived from an EMBL/GenBank/DDBJ whole genome shotgun (WGS) entry which is preliminary data.</text>
</comment>
<dbReference type="Proteomes" id="UP001194580">
    <property type="component" value="Unassembled WGS sequence"/>
</dbReference>
<sequence>LSRKSIKEATEQRFRTSENSGWGTFPPQSLCDETRDFPVQLNDGTHRTLGALYDLTPKDLISMVMLEEKVFDTWYSGRTVLLGDACHKIHPGGGQGVVTALHDAIALANLLYALPSSTNEEVTQVFEEYREERHPIVTQTYRSAQMIRKMTDRGIDGALTLFLATNMPSWLWRIVLASTLKARPQVGFLPEIKNRGTVVPIASPSFLKAKAVYDFEGSLHTAAPV</sequence>
<dbReference type="Gene3D" id="3.50.50.60">
    <property type="entry name" value="FAD/NAD(P)-binding domain"/>
    <property type="match status" value="1"/>
</dbReference>
<keyword evidence="8" id="KW-1185">Reference proteome</keyword>
<feature type="compositionally biased region" description="Basic and acidic residues" evidence="5">
    <location>
        <begin position="1"/>
        <end position="16"/>
    </location>
</feature>
<evidence type="ECO:0000256" key="4">
    <source>
        <dbReference type="ARBA" id="ARBA00023002"/>
    </source>
</evidence>
<evidence type="ECO:0000313" key="8">
    <source>
        <dbReference type="Proteomes" id="UP001194580"/>
    </source>
</evidence>
<name>A0AAD4D5B9_9FUNG</name>
<feature type="non-terminal residue" evidence="7">
    <location>
        <position position="225"/>
    </location>
</feature>
<organism evidence="7 8">
    <name type="scientific">Linnemannia exigua</name>
    <dbReference type="NCBI Taxonomy" id="604196"/>
    <lineage>
        <taxon>Eukaryota</taxon>
        <taxon>Fungi</taxon>
        <taxon>Fungi incertae sedis</taxon>
        <taxon>Mucoromycota</taxon>
        <taxon>Mortierellomycotina</taxon>
        <taxon>Mortierellomycetes</taxon>
        <taxon>Mortierellales</taxon>
        <taxon>Mortierellaceae</taxon>
        <taxon>Linnemannia</taxon>
    </lineage>
</organism>
<dbReference type="AlphaFoldDB" id="A0AAD4D5B9"/>
<feature type="region of interest" description="Disordered" evidence="5">
    <location>
        <begin position="1"/>
        <end position="21"/>
    </location>
</feature>
<dbReference type="PRINTS" id="PR00420">
    <property type="entry name" value="RNGMNOXGNASE"/>
</dbReference>
<evidence type="ECO:0000256" key="1">
    <source>
        <dbReference type="ARBA" id="ARBA00007992"/>
    </source>
</evidence>
<protein>
    <recommendedName>
        <fullName evidence="6">FAD-binding domain-containing protein</fullName>
    </recommendedName>
</protein>
<feature type="domain" description="FAD-binding" evidence="6">
    <location>
        <begin position="61"/>
        <end position="142"/>
    </location>
</feature>
<dbReference type="GO" id="GO:0004497">
    <property type="term" value="F:monooxygenase activity"/>
    <property type="evidence" value="ECO:0007669"/>
    <property type="project" value="InterPro"/>
</dbReference>
<proteinExistence type="inferred from homology"/>
<gene>
    <name evidence="7" type="ORF">BGZ95_002592</name>
</gene>
<evidence type="ECO:0000256" key="2">
    <source>
        <dbReference type="ARBA" id="ARBA00022630"/>
    </source>
</evidence>
<keyword evidence="2" id="KW-0285">Flavoprotein</keyword>
<keyword evidence="4" id="KW-0560">Oxidoreductase</keyword>
<evidence type="ECO:0000256" key="5">
    <source>
        <dbReference type="SAM" id="MobiDB-lite"/>
    </source>
</evidence>
<dbReference type="SUPFAM" id="SSF51905">
    <property type="entry name" value="FAD/NAD(P)-binding domain"/>
    <property type="match status" value="1"/>
</dbReference>
<dbReference type="PANTHER" id="PTHR47356">
    <property type="entry name" value="FAD-DEPENDENT MONOOXYGENASE ASQG-RELATED"/>
    <property type="match status" value="1"/>
</dbReference>
<evidence type="ECO:0000256" key="3">
    <source>
        <dbReference type="ARBA" id="ARBA00022827"/>
    </source>
</evidence>
<comment type="similarity">
    <text evidence="1">Belongs to the paxM FAD-dependent monooxygenase family.</text>
</comment>
<evidence type="ECO:0000313" key="7">
    <source>
        <dbReference type="EMBL" id="KAG0268148.1"/>
    </source>
</evidence>
<dbReference type="Pfam" id="PF01494">
    <property type="entry name" value="FAD_binding_3"/>
    <property type="match status" value="1"/>
</dbReference>